<dbReference type="AlphaFoldDB" id="A0A2S9Q9U3"/>
<feature type="active site" description="Nucleophile" evidence="4 5">
    <location>
        <position position="52"/>
    </location>
</feature>
<comment type="caution">
    <text evidence="4">Lacks conserved residue(s) required for the propagation of feature annotation.</text>
</comment>
<dbReference type="OrthoDB" id="9811823at2"/>
<dbReference type="InterPro" id="IPR020097">
    <property type="entry name" value="PsdUridine_synth_TruA_a/b_dom"/>
</dbReference>
<evidence type="ECO:0000256" key="3">
    <source>
        <dbReference type="ARBA" id="ARBA00023235"/>
    </source>
</evidence>
<evidence type="ECO:0000259" key="8">
    <source>
        <dbReference type="Pfam" id="PF01416"/>
    </source>
</evidence>
<evidence type="ECO:0000256" key="1">
    <source>
        <dbReference type="ARBA" id="ARBA00009375"/>
    </source>
</evidence>
<keyword evidence="2 4" id="KW-0819">tRNA processing</keyword>
<protein>
    <recommendedName>
        <fullName evidence="4">tRNA pseudouridine synthase A</fullName>
        <ecNumber evidence="4">5.4.99.12</ecNumber>
    </recommendedName>
    <alternativeName>
        <fullName evidence="4">tRNA pseudouridine(38-40) synthase</fullName>
    </alternativeName>
    <alternativeName>
        <fullName evidence="4">tRNA pseudouridylate synthase I</fullName>
    </alternativeName>
    <alternativeName>
        <fullName evidence="4">tRNA-uridine isomerase I</fullName>
    </alternativeName>
</protein>
<evidence type="ECO:0000256" key="7">
    <source>
        <dbReference type="RuleBase" id="RU003792"/>
    </source>
</evidence>
<evidence type="ECO:0000256" key="4">
    <source>
        <dbReference type="HAMAP-Rule" id="MF_00171"/>
    </source>
</evidence>
<name>A0A2S9Q9U3_9HYPH</name>
<dbReference type="EC" id="5.4.99.12" evidence="4"/>
<dbReference type="PIRSF" id="PIRSF001430">
    <property type="entry name" value="tRNA_psdUrid_synth"/>
    <property type="match status" value="1"/>
</dbReference>
<accession>A0A2S9Q9U3</accession>
<evidence type="ECO:0000313" key="10">
    <source>
        <dbReference type="Proteomes" id="UP000237682"/>
    </source>
</evidence>
<sequence length="247" mass="27520">MPRYKLLIEYDGTPYVGWQAQANGRSAQQAIEEAILAFTGQTLRIQGAGRTDAGVHATGQVASVMLAKDWSTDRVRDALNAHLTLQDDYVTILGVEKMPDNFDARFSAKGRRYLYRLIDRRPPLTLERHRAWHIRKSLDADAMHEAAQGLVGHHDFTTFRSADCQAQSPMKTLDRLDVARVGDEIHVIATARSFLHNQVRSMVGSLRRVGAGDWSKADLVGVLEARDRTRCAALAPPHGLYLTGVDY</sequence>
<dbReference type="NCBIfam" id="TIGR00071">
    <property type="entry name" value="hisT_truA"/>
    <property type="match status" value="1"/>
</dbReference>
<dbReference type="Pfam" id="PF01416">
    <property type="entry name" value="PseudoU_synth_1"/>
    <property type="match status" value="2"/>
</dbReference>
<dbReference type="InterPro" id="IPR020103">
    <property type="entry name" value="PsdUridine_synth_cat_dom_sf"/>
</dbReference>
<comment type="subunit">
    <text evidence="4">Homodimer.</text>
</comment>
<dbReference type="GO" id="GO:0160147">
    <property type="term" value="F:tRNA pseudouridine(38-40) synthase activity"/>
    <property type="evidence" value="ECO:0007669"/>
    <property type="project" value="UniProtKB-EC"/>
</dbReference>
<comment type="catalytic activity">
    <reaction evidence="4 7">
        <text>uridine(38/39/40) in tRNA = pseudouridine(38/39/40) in tRNA</text>
        <dbReference type="Rhea" id="RHEA:22376"/>
        <dbReference type="Rhea" id="RHEA-COMP:10085"/>
        <dbReference type="Rhea" id="RHEA-COMP:10087"/>
        <dbReference type="ChEBI" id="CHEBI:65314"/>
        <dbReference type="ChEBI" id="CHEBI:65315"/>
        <dbReference type="EC" id="5.4.99.12"/>
    </reaction>
</comment>
<dbReference type="InterPro" id="IPR001406">
    <property type="entry name" value="PsdUridine_synth_TruA"/>
</dbReference>
<dbReference type="EMBL" id="PUEJ01000006">
    <property type="protein sequence ID" value="PRH86080.1"/>
    <property type="molecule type" value="Genomic_DNA"/>
</dbReference>
<dbReference type="HAMAP" id="MF_00171">
    <property type="entry name" value="TruA"/>
    <property type="match status" value="1"/>
</dbReference>
<keyword evidence="10" id="KW-1185">Reference proteome</keyword>
<dbReference type="FunFam" id="3.30.70.580:FF:000001">
    <property type="entry name" value="tRNA pseudouridine synthase A"/>
    <property type="match status" value="1"/>
</dbReference>
<dbReference type="Gene3D" id="3.30.70.660">
    <property type="entry name" value="Pseudouridine synthase I, catalytic domain, C-terminal subdomain"/>
    <property type="match status" value="1"/>
</dbReference>
<dbReference type="GO" id="GO:0031119">
    <property type="term" value="P:tRNA pseudouridine synthesis"/>
    <property type="evidence" value="ECO:0007669"/>
    <property type="project" value="UniProtKB-UniRule"/>
</dbReference>
<dbReference type="SUPFAM" id="SSF55120">
    <property type="entry name" value="Pseudouridine synthase"/>
    <property type="match status" value="1"/>
</dbReference>
<dbReference type="InterPro" id="IPR020095">
    <property type="entry name" value="PsdUridine_synth_TruA_C"/>
</dbReference>
<feature type="domain" description="Pseudouridine synthase I TruA alpha/beta" evidence="8">
    <location>
        <begin position="146"/>
        <end position="247"/>
    </location>
</feature>
<keyword evidence="3 4" id="KW-0413">Isomerase</keyword>
<dbReference type="PANTHER" id="PTHR11142:SF0">
    <property type="entry name" value="TRNA PSEUDOURIDINE SYNTHASE-LIKE 1"/>
    <property type="match status" value="1"/>
</dbReference>
<proteinExistence type="inferred from homology"/>
<dbReference type="InterPro" id="IPR020094">
    <property type="entry name" value="TruA/RsuA/RluB/E/F_N"/>
</dbReference>
<dbReference type="CDD" id="cd02570">
    <property type="entry name" value="PseudoU_synth_EcTruA"/>
    <property type="match status" value="1"/>
</dbReference>
<evidence type="ECO:0000313" key="9">
    <source>
        <dbReference type="EMBL" id="PRH86080.1"/>
    </source>
</evidence>
<evidence type="ECO:0000256" key="2">
    <source>
        <dbReference type="ARBA" id="ARBA00022694"/>
    </source>
</evidence>
<dbReference type="GO" id="GO:0003723">
    <property type="term" value="F:RNA binding"/>
    <property type="evidence" value="ECO:0007669"/>
    <property type="project" value="InterPro"/>
</dbReference>
<evidence type="ECO:0000256" key="5">
    <source>
        <dbReference type="PIRSR" id="PIRSR001430-1"/>
    </source>
</evidence>
<comment type="caution">
    <text evidence="9">The sequence shown here is derived from an EMBL/GenBank/DDBJ whole genome shotgun (WGS) entry which is preliminary data.</text>
</comment>
<comment type="function">
    <text evidence="4">Formation of pseudouridine at positions 38, 39 and 40 in the anticodon stem and loop of transfer RNAs.</text>
</comment>
<dbReference type="Proteomes" id="UP000237682">
    <property type="component" value="Unassembled WGS sequence"/>
</dbReference>
<dbReference type="Gene3D" id="3.30.70.580">
    <property type="entry name" value="Pseudouridine synthase I, catalytic domain, N-terminal subdomain"/>
    <property type="match status" value="1"/>
</dbReference>
<reference evidence="9 10" key="1">
    <citation type="submission" date="2018-02" db="EMBL/GenBank/DDBJ databases">
        <title>Whole genome sequencing of endophytic bacterium.</title>
        <authorList>
            <person name="Eedara R."/>
            <person name="Podile A.R."/>
        </authorList>
    </citation>
    <scope>NUCLEOTIDE SEQUENCE [LARGE SCALE GENOMIC DNA]</scope>
    <source>
        <strain evidence="9 10">RP1T</strain>
    </source>
</reference>
<organism evidence="9 10">
    <name type="scientific">Labrys okinawensis</name>
    <dbReference type="NCBI Taxonomy" id="346911"/>
    <lineage>
        <taxon>Bacteria</taxon>
        <taxon>Pseudomonadati</taxon>
        <taxon>Pseudomonadota</taxon>
        <taxon>Alphaproteobacteria</taxon>
        <taxon>Hyphomicrobiales</taxon>
        <taxon>Xanthobacteraceae</taxon>
        <taxon>Labrys</taxon>
    </lineage>
</organism>
<dbReference type="PANTHER" id="PTHR11142">
    <property type="entry name" value="PSEUDOURIDYLATE SYNTHASE"/>
    <property type="match status" value="1"/>
</dbReference>
<comment type="similarity">
    <text evidence="1 4 7">Belongs to the tRNA pseudouridine synthase TruA family.</text>
</comment>
<feature type="domain" description="Pseudouridine synthase I TruA alpha/beta" evidence="8">
    <location>
        <begin position="8"/>
        <end position="106"/>
    </location>
</feature>
<evidence type="ECO:0000256" key="6">
    <source>
        <dbReference type="PIRSR" id="PIRSR001430-2"/>
    </source>
</evidence>
<feature type="binding site" evidence="4 6">
    <location>
        <position position="113"/>
    </location>
    <ligand>
        <name>substrate</name>
    </ligand>
</feature>
<gene>
    <name evidence="4" type="primary">truA</name>
    <name evidence="9" type="ORF">C5L14_17655</name>
</gene>
<dbReference type="RefSeq" id="WP_105863378.1">
    <property type="nucleotide sequence ID" value="NZ_PUEJ01000006.1"/>
</dbReference>